<evidence type="ECO:0000313" key="9">
    <source>
        <dbReference type="Proteomes" id="UP000293874"/>
    </source>
</evidence>
<comment type="subcellular location">
    <subcellularLocation>
        <location evidence="1">Membrane</location>
        <topology evidence="1">Single-pass membrane protein</topology>
    </subcellularLocation>
</comment>
<evidence type="ECO:0000256" key="3">
    <source>
        <dbReference type="ARBA" id="ARBA00022989"/>
    </source>
</evidence>
<dbReference type="Pfam" id="PF04357">
    <property type="entry name" value="TamB"/>
    <property type="match status" value="1"/>
</dbReference>
<dbReference type="PANTHER" id="PTHR30441:SF8">
    <property type="entry name" value="DUF748 DOMAIN-CONTAINING PROTEIN"/>
    <property type="match status" value="1"/>
</dbReference>
<sequence>MNSPKPVFYWTKKIGRIVLKTILILLGVLLILIVLIQIEPVQNWAKGKATSWLSKKLNTKVEIDRLFIRFPSSVLLEKVYIEDQQKDTLLYTGQLRVNINMWKLLSSEVSVNEIYLKQVTANINRNLPDTIFNFQFIVDAFASKEPQPPTTDTSGMKFSLNHIMLEDIRARFVDAVSGNDMQVYFSQLETNIKTFDPSKSRYAVPLVILKGLDAKIHQRKALLEAEPEAEDIADAQTPPAFDIDVRKVMLENCNLDYGNDVSALYALLRLGKLNVDAEKIDLAKQRIELGKLQLLETTAALRLGKTEQAKVVTKETKQEAEAVSQSDWVFAVQDLDLNNNNIKFDNDQSPRTKQGMDYMHLDVRNFIFNARDVYYHTDSIAGTITKGSFTEKDFRLNQLRTSFAYTNHQAYLKDLLLETPGTRVERDIAIQYDSIGALSKDIGKMKLSMDVRDSRVLVRDVLTFAPMLSTTPGFTTPNATWYLSGKLNGAVNNLKIDALKIKGLSNTNADLSGTIKGLPDIKKLQANLNIRNISSSDKDILGILPPKTLPDNIKLPANMQLSGSFNGSYANMLTDLKLQTSSGDATVKGTIQHPDDENKLKYDVVVTTRSLNLQELLKQPDLGKVTLHFTAEGSGRNPKTMVAMIKGIVDSAGYKGYVYRNFTIDAGMDQQQFKVLAGIQNEPIHFNLDADGSLAGEWPAIKFNLMIDSLKPAGLNLTDRNIIYRGNLSGHFRSVNPDSLDGNLYVTRSLLVDSATRFSIDTISLAAAVTDTGQVIALNSSLINAKMYGRFKLTETGKIFQKTIDPYFDIIPDSVSLDTSYDFRIAASIANFNQWKILAPDLKQLDTVQLDGHFSGNGNIQARFTAPAVTYGANQVQGLVITAENRNNALQVRSSLSKFNMGNTLAIYNTNLDADLANNNIDFAVNTRDKGDTTNYHIEGLFALLPNNSYQFSLKPDSLLLNKEKWNITAGNKIIIDTNNIIAENFNLSQNGQSLQIATLQDQAGQPLDVSFSKFRIGTLLSFIKPDTAIADGELNGKVTLHNLTKDMTFVGDLTINNASVNKDTLGDLKVLVSNPQQNNYEADITLTGQGNDVNLKGNYLINPGADGSFKARLDLRTLQMKSIDGLTFGNLRNSSGTVTGGFDVSGTTSAPKIDGQLQFNKVRTMPAIMNSFVNIDLQKIVMNSDGILFDNFTITDSVNNKATLDGQVFTKDFTQYRFDLKFNADNFQALSTTKKDNDLYYGRLFFNSRLNITGTDLHPVVDGTLKVNEKTELTVILPQDDPAMQDRQGIVRFVDRDNMEQDTLFANAGFDSLNTAAIRDFDVNVNVTVDKNATFNLIIDEANGDLLKVKGEANLNTAIDPSGKITMTGTYELNEGSYDLSVNFLKRKFNIQKGSRITWQGDPTSATVDLTAIYIANTAPIDLVEKQLSSETDTKRNTYRQRLPFEVHLIMTGELLKPNLKFDIRLPDDKNYNVDKEIITASNTRLEQLRQEPSELNKQVFALLLLNHFIGDNPFSTGNSAMTAEGFARQSVSKLLSEQLNSLASNLIEGVDINFDLESSEDYTTGEKRNRTDLNVAVSKNLLNDRLTVTVGSNFALENPNANREATNLAENVQLDYKLSRDGRYALRAYRKNEYEGILEGYIIETGVGFVVTLDYNQFRQIFRSKKEKERLRLQREARRKANEEKVEKEREERLKEAREKAEQEQQKNNQPGEQ</sequence>
<comment type="caution">
    <text evidence="8">The sequence shown here is derived from an EMBL/GenBank/DDBJ whole genome shotgun (WGS) entry which is preliminary data.</text>
</comment>
<feature type="transmembrane region" description="Helical" evidence="6">
    <location>
        <begin position="21"/>
        <end position="38"/>
    </location>
</feature>
<evidence type="ECO:0000256" key="6">
    <source>
        <dbReference type="SAM" id="Phobius"/>
    </source>
</evidence>
<dbReference type="Proteomes" id="UP000293874">
    <property type="component" value="Unassembled WGS sequence"/>
</dbReference>
<gene>
    <name evidence="8" type="ORF">EV199_0252</name>
</gene>
<name>A0A4Q7N2R3_9BACT</name>
<keyword evidence="2 6" id="KW-0812">Transmembrane</keyword>
<dbReference type="GO" id="GO:0009306">
    <property type="term" value="P:protein secretion"/>
    <property type="evidence" value="ECO:0007669"/>
    <property type="project" value="InterPro"/>
</dbReference>
<feature type="region of interest" description="Disordered" evidence="5">
    <location>
        <begin position="1675"/>
        <end position="1716"/>
    </location>
</feature>
<dbReference type="OrthoDB" id="9811276at2"/>
<proteinExistence type="predicted"/>
<evidence type="ECO:0000256" key="4">
    <source>
        <dbReference type="ARBA" id="ARBA00023136"/>
    </source>
</evidence>
<evidence type="ECO:0000259" key="7">
    <source>
        <dbReference type="Pfam" id="PF04357"/>
    </source>
</evidence>
<evidence type="ECO:0000313" key="8">
    <source>
        <dbReference type="EMBL" id="RZS74405.1"/>
    </source>
</evidence>
<dbReference type="PANTHER" id="PTHR30441">
    <property type="entry name" value="DUF748 DOMAIN-CONTAINING PROTEIN"/>
    <property type="match status" value="1"/>
</dbReference>
<dbReference type="RefSeq" id="WP_130538872.1">
    <property type="nucleotide sequence ID" value="NZ_CP042431.1"/>
</dbReference>
<feature type="domain" description="Translocation and assembly module TamB C-terminal" evidence="7">
    <location>
        <begin position="1193"/>
        <end position="1634"/>
    </location>
</feature>
<dbReference type="GO" id="GO:0005886">
    <property type="term" value="C:plasma membrane"/>
    <property type="evidence" value="ECO:0007669"/>
    <property type="project" value="InterPro"/>
</dbReference>
<evidence type="ECO:0000256" key="2">
    <source>
        <dbReference type="ARBA" id="ARBA00022692"/>
    </source>
</evidence>
<feature type="compositionally biased region" description="Basic and acidic residues" evidence="5">
    <location>
        <begin position="1675"/>
        <end position="1707"/>
    </location>
</feature>
<protein>
    <submittedName>
        <fullName evidence="8">Uncharacterized protein DUF490</fullName>
    </submittedName>
</protein>
<dbReference type="InterPro" id="IPR007452">
    <property type="entry name" value="TamB_C"/>
</dbReference>
<dbReference type="EMBL" id="SGXA01000001">
    <property type="protein sequence ID" value="RZS74405.1"/>
    <property type="molecule type" value="Genomic_DNA"/>
</dbReference>
<keyword evidence="9" id="KW-1185">Reference proteome</keyword>
<keyword evidence="3 6" id="KW-1133">Transmembrane helix</keyword>
<accession>A0A4Q7N2R3</accession>
<reference evidence="8 9" key="1">
    <citation type="submission" date="2019-02" db="EMBL/GenBank/DDBJ databases">
        <title>Genomic Encyclopedia of Type Strains, Phase IV (KMG-IV): sequencing the most valuable type-strain genomes for metagenomic binning, comparative biology and taxonomic classification.</title>
        <authorList>
            <person name="Goeker M."/>
        </authorList>
    </citation>
    <scope>NUCLEOTIDE SEQUENCE [LARGE SCALE GENOMIC DNA]</scope>
    <source>
        <strain evidence="8 9">DSM 18116</strain>
    </source>
</reference>
<dbReference type="GO" id="GO:0090313">
    <property type="term" value="P:regulation of protein targeting to membrane"/>
    <property type="evidence" value="ECO:0007669"/>
    <property type="project" value="TreeGrafter"/>
</dbReference>
<dbReference type="InterPro" id="IPR052894">
    <property type="entry name" value="AsmA-related"/>
</dbReference>
<evidence type="ECO:0000256" key="1">
    <source>
        <dbReference type="ARBA" id="ARBA00004167"/>
    </source>
</evidence>
<organism evidence="8 9">
    <name type="scientific">Pseudobacter ginsenosidimutans</name>
    <dbReference type="NCBI Taxonomy" id="661488"/>
    <lineage>
        <taxon>Bacteria</taxon>
        <taxon>Pseudomonadati</taxon>
        <taxon>Bacteroidota</taxon>
        <taxon>Chitinophagia</taxon>
        <taxon>Chitinophagales</taxon>
        <taxon>Chitinophagaceae</taxon>
        <taxon>Pseudobacter</taxon>
    </lineage>
</organism>
<evidence type="ECO:0000256" key="5">
    <source>
        <dbReference type="SAM" id="MobiDB-lite"/>
    </source>
</evidence>
<keyword evidence="4 6" id="KW-0472">Membrane</keyword>